<dbReference type="Proteomes" id="UP000198238">
    <property type="component" value="Chromosome"/>
</dbReference>
<keyword evidence="2" id="KW-1185">Reference proteome</keyword>
<organism evidence="1 2">
    <name type="scientific">Neisseria chenwenguii</name>
    <dbReference type="NCBI Taxonomy" id="1853278"/>
    <lineage>
        <taxon>Bacteria</taxon>
        <taxon>Pseudomonadati</taxon>
        <taxon>Pseudomonadota</taxon>
        <taxon>Betaproteobacteria</taxon>
        <taxon>Neisseriales</taxon>
        <taxon>Neisseriaceae</taxon>
        <taxon>Neisseria</taxon>
    </lineage>
</organism>
<evidence type="ECO:0000313" key="1">
    <source>
        <dbReference type="EMBL" id="ASK26594.1"/>
    </source>
</evidence>
<protein>
    <submittedName>
        <fullName evidence="1">Uncharacterized protein</fullName>
    </submittedName>
</protein>
<sequence>MPSESPQLGTTANRIDTDIKGRLRIESAQDHIEQENSQSNAGVRAQISFGTAWEAKSNRTQAPMLSESPNFSASVGWVLAPTRCDGS</sequence>
<dbReference type="RefSeq" id="WP_089035317.1">
    <property type="nucleotide sequence ID" value="NZ_CP022278.1"/>
</dbReference>
<name>A0A220RZG3_9NEIS</name>
<gene>
    <name evidence="1" type="ORF">BG910_01500</name>
</gene>
<proteinExistence type="predicted"/>
<dbReference type="KEGG" id="nei:BG910_01500"/>
<reference evidence="1 2" key="1">
    <citation type="submission" date="2017-06" db="EMBL/GenBank/DDBJ databases">
        <title>Neisseria chenwenguii sp. nov., isolated from the intestinal contents of Tibetan Plateau Pika in Yushu, Qinghai Province, China.</title>
        <authorList>
            <person name="Zhang G."/>
        </authorList>
    </citation>
    <scope>NUCLEOTIDE SEQUENCE [LARGE SCALE GENOMIC DNA]</scope>
    <source>
        <strain evidence="1 2">10023</strain>
    </source>
</reference>
<evidence type="ECO:0000313" key="2">
    <source>
        <dbReference type="Proteomes" id="UP000198238"/>
    </source>
</evidence>
<dbReference type="EMBL" id="CP022278">
    <property type="protein sequence ID" value="ASK26594.1"/>
    <property type="molecule type" value="Genomic_DNA"/>
</dbReference>
<dbReference type="AlphaFoldDB" id="A0A220RZG3"/>
<accession>A0A220RZG3</accession>